<reference evidence="2 3" key="1">
    <citation type="submission" date="2020-02" db="EMBL/GenBank/DDBJ databases">
        <title>Draft genome sequence of two Spirosoma agri KCTC 52727 and Spirosoma terrae KCTC 52035.</title>
        <authorList>
            <person name="Rojas J."/>
            <person name="Ambika Manirajan B."/>
            <person name="Ratering S."/>
            <person name="Suarez C."/>
            <person name="Schnell S."/>
        </authorList>
    </citation>
    <scope>NUCLEOTIDE SEQUENCE [LARGE SCALE GENOMIC DNA]</scope>
    <source>
        <strain evidence="2 3">KCTC 52727</strain>
    </source>
</reference>
<keyword evidence="3" id="KW-1185">Reference proteome</keyword>
<evidence type="ECO:0000256" key="1">
    <source>
        <dbReference type="SAM" id="SignalP"/>
    </source>
</evidence>
<feature type="signal peptide" evidence="1">
    <location>
        <begin position="1"/>
        <end position="18"/>
    </location>
</feature>
<organism evidence="2 3">
    <name type="scientific">Spirosoma agri</name>
    <dbReference type="NCBI Taxonomy" id="1987381"/>
    <lineage>
        <taxon>Bacteria</taxon>
        <taxon>Pseudomonadati</taxon>
        <taxon>Bacteroidota</taxon>
        <taxon>Cytophagia</taxon>
        <taxon>Cytophagales</taxon>
        <taxon>Cytophagaceae</taxon>
        <taxon>Spirosoma</taxon>
    </lineage>
</organism>
<dbReference type="RefSeq" id="WP_164044002.1">
    <property type="nucleotide sequence ID" value="NZ_JAAGNZ010000007.1"/>
</dbReference>
<protein>
    <recommendedName>
        <fullName evidence="4">Curlin</fullName>
    </recommendedName>
</protein>
<sequence length="198" mass="20141">MFLRILILILCVANSTWAQSVTTVATSSPEVFWQLTTGTATTPAASANEVLLQQAGMGNQATIAILGQQNQIQLTQTANANAATVQVTGQGNQLQLNQNGSGNRLAVGLDGTNNQLQVSQNGGDVVSLLGLSGSNARIDLIQRNGNNTIIADGLTVPGVATPGVATPGTSTGMGVANLKIEQSGGATIRIQNGPTIGH</sequence>
<feature type="chain" id="PRO_5027027112" description="Curlin" evidence="1">
    <location>
        <begin position="19"/>
        <end position="198"/>
    </location>
</feature>
<name>A0A6M0ISX9_9BACT</name>
<evidence type="ECO:0000313" key="3">
    <source>
        <dbReference type="Proteomes" id="UP000477386"/>
    </source>
</evidence>
<accession>A0A6M0ISX9</accession>
<evidence type="ECO:0000313" key="2">
    <source>
        <dbReference type="EMBL" id="NEU70691.1"/>
    </source>
</evidence>
<dbReference type="EMBL" id="JAAGNZ010000007">
    <property type="protein sequence ID" value="NEU70691.1"/>
    <property type="molecule type" value="Genomic_DNA"/>
</dbReference>
<evidence type="ECO:0008006" key="4">
    <source>
        <dbReference type="Google" id="ProtNLM"/>
    </source>
</evidence>
<comment type="caution">
    <text evidence="2">The sequence shown here is derived from an EMBL/GenBank/DDBJ whole genome shotgun (WGS) entry which is preliminary data.</text>
</comment>
<keyword evidence="1" id="KW-0732">Signal</keyword>
<dbReference type="AlphaFoldDB" id="A0A6M0ISX9"/>
<gene>
    <name evidence="2" type="ORF">GK091_27755</name>
</gene>
<dbReference type="Proteomes" id="UP000477386">
    <property type="component" value="Unassembled WGS sequence"/>
</dbReference>
<proteinExistence type="predicted"/>